<dbReference type="EMBL" id="AP025739">
    <property type="protein sequence ID" value="BDI31862.1"/>
    <property type="molecule type" value="Genomic_DNA"/>
</dbReference>
<dbReference type="RefSeq" id="WP_119324108.1">
    <property type="nucleotide sequence ID" value="NZ_AP025739.1"/>
</dbReference>
<gene>
    <name evidence="1" type="ORF">CCAX7_39130</name>
</gene>
<organism evidence="1 2">
    <name type="scientific">Capsulimonas corticalis</name>
    <dbReference type="NCBI Taxonomy" id="2219043"/>
    <lineage>
        <taxon>Bacteria</taxon>
        <taxon>Bacillati</taxon>
        <taxon>Armatimonadota</taxon>
        <taxon>Armatimonadia</taxon>
        <taxon>Capsulimonadales</taxon>
        <taxon>Capsulimonadaceae</taxon>
        <taxon>Capsulimonas</taxon>
    </lineage>
</organism>
<sequence>MQDKSNNPPAKSAVALRYDGEGSVAPKVVASGRRIVAEEIVRVAKENNVHVRQDPALAGALSSLEVGSSIPPELFRVVAEIISFVYRQNGKLR</sequence>
<evidence type="ECO:0000313" key="2">
    <source>
        <dbReference type="Proteomes" id="UP000287394"/>
    </source>
</evidence>
<protein>
    <submittedName>
        <fullName evidence="1">Uncharacterized protein</fullName>
    </submittedName>
</protein>
<dbReference type="PANTHER" id="PTHR30531">
    <property type="entry name" value="FLAGELLAR BIOSYNTHETIC PROTEIN FLHB"/>
    <property type="match status" value="1"/>
</dbReference>
<dbReference type="SUPFAM" id="SSF160544">
    <property type="entry name" value="EscU C-terminal domain-like"/>
    <property type="match status" value="1"/>
</dbReference>
<keyword evidence="2" id="KW-1185">Reference proteome</keyword>
<dbReference type="AlphaFoldDB" id="A0A402D3J8"/>
<dbReference type="Pfam" id="PF01312">
    <property type="entry name" value="Bac_export_2"/>
    <property type="match status" value="1"/>
</dbReference>
<dbReference type="InterPro" id="IPR006135">
    <property type="entry name" value="T3SS_substrate_exporter"/>
</dbReference>
<dbReference type="Gene3D" id="3.40.1690.10">
    <property type="entry name" value="secretion proteins EscU"/>
    <property type="match status" value="1"/>
</dbReference>
<reference evidence="1 2" key="1">
    <citation type="journal article" date="2019" name="Int. J. Syst. Evol. Microbiol.">
        <title>Capsulimonas corticalis gen. nov., sp. nov., an aerobic capsulated bacterium, of a novel bacterial order, Capsulimonadales ord. nov., of the class Armatimonadia of the phylum Armatimonadetes.</title>
        <authorList>
            <person name="Li J."/>
            <person name="Kudo C."/>
            <person name="Tonouchi A."/>
        </authorList>
    </citation>
    <scope>NUCLEOTIDE SEQUENCE [LARGE SCALE GENOMIC DNA]</scope>
    <source>
        <strain evidence="1 2">AX-7</strain>
    </source>
</reference>
<dbReference type="KEGG" id="ccot:CCAX7_39130"/>
<proteinExistence type="predicted"/>
<dbReference type="Proteomes" id="UP000287394">
    <property type="component" value="Chromosome"/>
</dbReference>
<dbReference type="PANTHER" id="PTHR30531:SF12">
    <property type="entry name" value="FLAGELLAR BIOSYNTHETIC PROTEIN FLHB"/>
    <property type="match status" value="1"/>
</dbReference>
<dbReference type="InterPro" id="IPR029025">
    <property type="entry name" value="T3SS_substrate_exporter_C"/>
</dbReference>
<evidence type="ECO:0000313" key="1">
    <source>
        <dbReference type="EMBL" id="BDI31862.1"/>
    </source>
</evidence>
<dbReference type="GO" id="GO:0009306">
    <property type="term" value="P:protein secretion"/>
    <property type="evidence" value="ECO:0007669"/>
    <property type="project" value="InterPro"/>
</dbReference>
<dbReference type="OrthoDB" id="9807950at2"/>
<name>A0A402D3J8_9BACT</name>
<dbReference type="FunCoup" id="A0A402D3J8">
    <property type="interactions" value="30"/>
</dbReference>
<accession>A0A402D3J8</accession>
<dbReference type="GO" id="GO:0005886">
    <property type="term" value="C:plasma membrane"/>
    <property type="evidence" value="ECO:0007669"/>
    <property type="project" value="TreeGrafter"/>
</dbReference>